<gene>
    <name evidence="12" type="ORF">QCA50_017084</name>
</gene>
<comment type="similarity">
    <text evidence="3">Belongs to the cytochrome c oxidase IV family.</text>
</comment>
<dbReference type="InterPro" id="IPR004203">
    <property type="entry name" value="Cyt_c_oxidase_su4_fam"/>
</dbReference>
<dbReference type="EMBL" id="JASBNA010000054">
    <property type="protein sequence ID" value="KAK7679924.1"/>
    <property type="molecule type" value="Genomic_DNA"/>
</dbReference>
<sequence length="818" mass="94052">MFRQSIQRIAVRQQSTVAKTAPRALSNAYVGKLDSRWESLPKEDRDTLIGELKGRMELPWQELTPAEKKAAYYISFGEWGPRKPLHSPSDRAKVFWGTVIGLAAGVGLFAVIRSFAADGPTTMNRQWQEASDEYLKSKNANPFTVDLNAYYAKILKSQGEKLIEYDNSIPPEKLMQIFPSEKIVYVKYIPPEDLLERYRVQSSIYEDVADRLVYVSPTAFTEVPDCDQMEYIEKSTSDLLKQKYPGERLFYINGVMPEVLARMSPCERFRIKGDLPRQIHDWQLYDLELLANATIPFFSISVLPEFSFERVKRNTSLPRARGWNSRLDEFLLAFETELVDESFKKLDSFQRCFREAVLNSNKTKKQWASINYEFSPRSICDFPEDASECLDLFEKYIGDTTVSFLHIVGHHIRYEKYWFSTGSYYSDEKSRTPVKRRPDIVYMEHGVPLVAIEAMGPEFSELVEDGLDESSEAFKSIIRQVGGFFVGCNTTRAIVTNFHYSLFIEIDEVKLGQLKGSTGIPCKYRLFPLNRSGLTVQAALLSWLFFETTEELELRGTSQEGTVNAFIQAVGKEIGQDEESLNAQIRAKLTNSSNANRDINHEKSHSHIEGACDSWTGFEVLQGEGHDRHVYKFKVGLICQYFPFFNQVLGALSQDDLVVMKLFIPDVVAKLDRWPTSNMREIKMCIERFIREASCYERIQIHNASADEQIHTPTLYYYGGFRMNVKHRKPIDGYYLLLSYVEDDDTKVTKSMVEQGCRQLEMMGGLGISHHDIARRNCKISNGNIVFLDFSHAATWYHTFNNSQDIGALKRTFRYDEL</sequence>
<dbReference type="SUPFAM" id="SSF81406">
    <property type="entry name" value="Mitochondrial cytochrome c oxidase subunit IV"/>
    <property type="match status" value="1"/>
</dbReference>
<dbReference type="GO" id="GO:0005743">
    <property type="term" value="C:mitochondrial inner membrane"/>
    <property type="evidence" value="ECO:0007669"/>
    <property type="project" value="UniProtKB-SubCell"/>
</dbReference>
<organism evidence="12 13">
    <name type="scientific">Cerrena zonata</name>
    <dbReference type="NCBI Taxonomy" id="2478898"/>
    <lineage>
        <taxon>Eukaryota</taxon>
        <taxon>Fungi</taxon>
        <taxon>Dikarya</taxon>
        <taxon>Basidiomycota</taxon>
        <taxon>Agaricomycotina</taxon>
        <taxon>Agaricomycetes</taxon>
        <taxon>Polyporales</taxon>
        <taxon>Cerrenaceae</taxon>
        <taxon>Cerrena</taxon>
    </lineage>
</organism>
<keyword evidence="10 11" id="KW-0472">Membrane</keyword>
<evidence type="ECO:0000256" key="5">
    <source>
        <dbReference type="ARBA" id="ARBA00022792"/>
    </source>
</evidence>
<dbReference type="SUPFAM" id="SSF56112">
    <property type="entry name" value="Protein kinase-like (PK-like)"/>
    <property type="match status" value="1"/>
</dbReference>
<keyword evidence="9" id="KW-0496">Mitochondrion</keyword>
<reference evidence="12 13" key="1">
    <citation type="submission" date="2022-09" db="EMBL/GenBank/DDBJ databases">
        <authorList>
            <person name="Palmer J.M."/>
        </authorList>
    </citation>
    <scope>NUCLEOTIDE SEQUENCE [LARGE SCALE GENOMIC DNA]</scope>
    <source>
        <strain evidence="12 13">DSM 7382</strain>
    </source>
</reference>
<evidence type="ECO:0000256" key="3">
    <source>
        <dbReference type="ARBA" id="ARBA00008135"/>
    </source>
</evidence>
<dbReference type="InterPro" id="IPR011009">
    <property type="entry name" value="Kinase-like_dom_sf"/>
</dbReference>
<dbReference type="AlphaFoldDB" id="A0AAW0FLT6"/>
<comment type="subcellular location">
    <subcellularLocation>
        <location evidence="1">Mitochondrion inner membrane</location>
        <topology evidence="1">Single-pass membrane protein</topology>
    </subcellularLocation>
</comment>
<keyword evidence="8" id="KW-0560">Oxidoreductase</keyword>
<comment type="pathway">
    <text evidence="2">Energy metabolism; oxidative phosphorylation.</text>
</comment>
<keyword evidence="13" id="KW-1185">Reference proteome</keyword>
<dbReference type="GO" id="GO:0016491">
    <property type="term" value="F:oxidoreductase activity"/>
    <property type="evidence" value="ECO:0007669"/>
    <property type="project" value="UniProtKB-KW"/>
</dbReference>
<evidence type="ECO:0000256" key="2">
    <source>
        <dbReference type="ARBA" id="ARBA00004673"/>
    </source>
</evidence>
<evidence type="ECO:0000256" key="1">
    <source>
        <dbReference type="ARBA" id="ARBA00004434"/>
    </source>
</evidence>
<feature type="transmembrane region" description="Helical" evidence="11">
    <location>
        <begin position="94"/>
        <end position="116"/>
    </location>
</feature>
<evidence type="ECO:0000256" key="4">
    <source>
        <dbReference type="ARBA" id="ARBA00022692"/>
    </source>
</evidence>
<name>A0AAW0FLT6_9APHY</name>
<dbReference type="GO" id="GO:0006123">
    <property type="term" value="P:mitochondrial electron transport, cytochrome c to oxygen"/>
    <property type="evidence" value="ECO:0007669"/>
    <property type="project" value="InterPro"/>
</dbReference>
<dbReference type="PANTHER" id="PTHR10707">
    <property type="entry name" value="CYTOCHROME C OXIDASE SUBUNIT IV"/>
    <property type="match status" value="1"/>
</dbReference>
<keyword evidence="4 11" id="KW-0812">Transmembrane</keyword>
<evidence type="ECO:0000256" key="8">
    <source>
        <dbReference type="ARBA" id="ARBA00023002"/>
    </source>
</evidence>
<dbReference type="PANTHER" id="PTHR10707:SF10">
    <property type="entry name" value="CYTOCHROME C OXIDASE SUBUNIT 4"/>
    <property type="match status" value="1"/>
</dbReference>
<keyword evidence="6" id="KW-0809">Transit peptide</keyword>
<dbReference type="FunFam" id="1.10.442.10:FF:000002">
    <property type="entry name" value="Cytochrome c oxidase subunit V"/>
    <property type="match status" value="1"/>
</dbReference>
<evidence type="ECO:0008006" key="14">
    <source>
        <dbReference type="Google" id="ProtNLM"/>
    </source>
</evidence>
<evidence type="ECO:0000313" key="13">
    <source>
        <dbReference type="Proteomes" id="UP001385951"/>
    </source>
</evidence>
<protein>
    <recommendedName>
        <fullName evidence="14">Protein kinase domain-containing protein</fullName>
    </recommendedName>
</protein>
<proteinExistence type="inferred from homology"/>
<dbReference type="GO" id="GO:0045277">
    <property type="term" value="C:respiratory chain complex IV"/>
    <property type="evidence" value="ECO:0007669"/>
    <property type="project" value="InterPro"/>
</dbReference>
<dbReference type="InterPro" id="IPR036639">
    <property type="entry name" value="Cyt_c_oxidase_su4_sf"/>
</dbReference>
<evidence type="ECO:0000256" key="10">
    <source>
        <dbReference type="ARBA" id="ARBA00023136"/>
    </source>
</evidence>
<accession>A0AAW0FLT6</accession>
<evidence type="ECO:0000313" key="12">
    <source>
        <dbReference type="EMBL" id="KAK7679924.1"/>
    </source>
</evidence>
<dbReference type="Gene3D" id="1.10.442.10">
    <property type="entry name" value="Cytochrome c oxidase subunit IV"/>
    <property type="match status" value="1"/>
</dbReference>
<evidence type="ECO:0000256" key="9">
    <source>
        <dbReference type="ARBA" id="ARBA00023128"/>
    </source>
</evidence>
<keyword evidence="5" id="KW-0999">Mitochondrion inner membrane</keyword>
<dbReference type="Pfam" id="PF02936">
    <property type="entry name" value="COX4"/>
    <property type="match status" value="1"/>
</dbReference>
<comment type="caution">
    <text evidence="12">The sequence shown here is derived from an EMBL/GenBank/DDBJ whole genome shotgun (WGS) entry which is preliminary data.</text>
</comment>
<keyword evidence="7 11" id="KW-1133">Transmembrane helix</keyword>
<evidence type="ECO:0000256" key="11">
    <source>
        <dbReference type="SAM" id="Phobius"/>
    </source>
</evidence>
<dbReference type="Proteomes" id="UP001385951">
    <property type="component" value="Unassembled WGS sequence"/>
</dbReference>
<evidence type="ECO:0000256" key="7">
    <source>
        <dbReference type="ARBA" id="ARBA00022989"/>
    </source>
</evidence>
<evidence type="ECO:0000256" key="6">
    <source>
        <dbReference type="ARBA" id="ARBA00022946"/>
    </source>
</evidence>